<evidence type="ECO:0000313" key="3">
    <source>
        <dbReference type="EMBL" id="CAA7012988.1"/>
    </source>
</evidence>
<feature type="domain" description="F-box" evidence="2">
    <location>
        <begin position="27"/>
        <end position="67"/>
    </location>
</feature>
<organism evidence="3 4">
    <name type="scientific">Microthlaspi erraticum</name>
    <dbReference type="NCBI Taxonomy" id="1685480"/>
    <lineage>
        <taxon>Eukaryota</taxon>
        <taxon>Viridiplantae</taxon>
        <taxon>Streptophyta</taxon>
        <taxon>Embryophyta</taxon>
        <taxon>Tracheophyta</taxon>
        <taxon>Spermatophyta</taxon>
        <taxon>Magnoliopsida</taxon>
        <taxon>eudicotyledons</taxon>
        <taxon>Gunneridae</taxon>
        <taxon>Pentapetalae</taxon>
        <taxon>rosids</taxon>
        <taxon>malvids</taxon>
        <taxon>Brassicales</taxon>
        <taxon>Brassicaceae</taxon>
        <taxon>Coluteocarpeae</taxon>
        <taxon>Microthlaspi</taxon>
    </lineage>
</organism>
<dbReference type="CDD" id="cd22152">
    <property type="entry name" value="F-box_AtAFR-like"/>
    <property type="match status" value="1"/>
</dbReference>
<dbReference type="InterPro" id="IPR001810">
    <property type="entry name" value="F-box_dom"/>
</dbReference>
<dbReference type="PANTHER" id="PTHR24414">
    <property type="entry name" value="F-BOX/KELCH-REPEAT PROTEIN SKIP4"/>
    <property type="match status" value="1"/>
</dbReference>
<proteinExistence type="predicted"/>
<dbReference type="Pfam" id="PF00646">
    <property type="entry name" value="F-box"/>
    <property type="match status" value="1"/>
</dbReference>
<dbReference type="Pfam" id="PF25210">
    <property type="entry name" value="Kelch_FKB95"/>
    <property type="match status" value="1"/>
</dbReference>
<dbReference type="EMBL" id="CACVBM020000011">
    <property type="protein sequence ID" value="CAA7012988.1"/>
    <property type="molecule type" value="Genomic_DNA"/>
</dbReference>
<dbReference type="InterPro" id="IPR036047">
    <property type="entry name" value="F-box-like_dom_sf"/>
</dbReference>
<dbReference type="InterPro" id="IPR057499">
    <property type="entry name" value="Kelch_FKB95"/>
</dbReference>
<dbReference type="PANTHER" id="PTHR24414:SF184">
    <property type="entry name" value="GALACTOSE OXIDASE_KELCH REPEAT SUPERFAMILY PROTEIN"/>
    <property type="match status" value="1"/>
</dbReference>
<dbReference type="AlphaFoldDB" id="A0A6D2HH40"/>
<feature type="region of interest" description="Disordered" evidence="1">
    <location>
        <begin position="1"/>
        <end position="21"/>
    </location>
</feature>
<keyword evidence="4" id="KW-1185">Reference proteome</keyword>
<gene>
    <name evidence="3" type="ORF">MERR_LOCUS222</name>
</gene>
<dbReference type="Proteomes" id="UP000467841">
    <property type="component" value="Unassembled WGS sequence"/>
</dbReference>
<evidence type="ECO:0000256" key="1">
    <source>
        <dbReference type="SAM" id="MobiDB-lite"/>
    </source>
</evidence>
<evidence type="ECO:0000259" key="2">
    <source>
        <dbReference type="SMART" id="SM00256"/>
    </source>
</evidence>
<evidence type="ECO:0000313" key="4">
    <source>
        <dbReference type="Proteomes" id="UP000467841"/>
    </source>
</evidence>
<name>A0A6D2HH40_9BRAS</name>
<dbReference type="OrthoDB" id="1099573at2759"/>
<comment type="caution">
    <text evidence="3">The sequence shown here is derived from an EMBL/GenBank/DDBJ whole genome shotgun (WGS) entry which is preliminary data.</text>
</comment>
<dbReference type="InterPro" id="IPR050354">
    <property type="entry name" value="F-box/kelch-repeat_ARATH"/>
</dbReference>
<reference evidence="3" key="1">
    <citation type="submission" date="2020-01" db="EMBL/GenBank/DDBJ databases">
        <authorList>
            <person name="Mishra B."/>
        </authorList>
    </citation>
    <scope>NUCLEOTIDE SEQUENCE [LARGE SCALE GENOMIC DNA]</scope>
</reference>
<accession>A0A6D2HH40</accession>
<dbReference type="SMART" id="SM00256">
    <property type="entry name" value="FBOX"/>
    <property type="match status" value="1"/>
</dbReference>
<sequence length="292" mass="33122">MSSAAAANSEEPPLKKPSTEPISIHSLPDDLLLSCLACVSRLYYPALSLVSKRFRSLLAPLKINQARSFLGRTEGCLFVCLQFPDEPNLRWFTLSWKPGNKEKEKEKEKKKKKKEKSSGNILVPIYFLNSPRKDSAFVAVGPNLYAIENVKGKILLSSVDGAAFDLKEMRGESIGFNMPWSFFHDCMVEDITLSYKTFKGEFDWEGVWRKLRGFKIPKFVGYSSVRFVACGGKMMALWEKYVHASEHDEIWCAVVALERRSDVELWGKVESLDAVLRVPEGYNFGYAFDATF</sequence>
<protein>
    <recommendedName>
        <fullName evidence="2">F-box domain-containing protein</fullName>
    </recommendedName>
</protein>
<dbReference type="SUPFAM" id="SSF81383">
    <property type="entry name" value="F-box domain"/>
    <property type="match status" value="1"/>
</dbReference>